<feature type="transmembrane region" description="Helical" evidence="5">
    <location>
        <begin position="279"/>
        <end position="302"/>
    </location>
</feature>
<dbReference type="InterPro" id="IPR006201">
    <property type="entry name" value="Neur_channel"/>
</dbReference>
<keyword evidence="3 5" id="KW-1133">Transmembrane helix</keyword>
<comment type="caution">
    <text evidence="7">The sequence shown here is derived from an EMBL/GenBank/DDBJ whole genome shotgun (WGS) entry which is preliminary data.</text>
</comment>
<keyword evidence="4 5" id="KW-0472">Membrane</keyword>
<keyword evidence="8" id="KW-1185">Reference proteome</keyword>
<comment type="similarity">
    <text evidence="5">Belongs to the ligand-gated ion channel (TC 1.A.9) family.</text>
</comment>
<dbReference type="AlphaFoldDB" id="A0A8J2Q3F5"/>
<dbReference type="Pfam" id="PF02931">
    <property type="entry name" value="Neur_chan_LBD"/>
    <property type="match status" value="1"/>
</dbReference>
<evidence type="ECO:0000313" key="7">
    <source>
        <dbReference type="EMBL" id="CAG9534466.1"/>
    </source>
</evidence>
<dbReference type="OrthoDB" id="410315at2759"/>
<name>A0A8J2Q3F5_9BILA</name>
<dbReference type="PANTHER" id="PTHR18945">
    <property type="entry name" value="NEUROTRANSMITTER GATED ION CHANNEL"/>
    <property type="match status" value="1"/>
</dbReference>
<dbReference type="EMBL" id="CAKAEH010001312">
    <property type="protein sequence ID" value="CAG9534466.1"/>
    <property type="molecule type" value="Genomic_DNA"/>
</dbReference>
<dbReference type="GO" id="GO:0005230">
    <property type="term" value="F:extracellular ligand-gated monoatomic ion channel activity"/>
    <property type="evidence" value="ECO:0007669"/>
    <property type="project" value="InterPro"/>
</dbReference>
<evidence type="ECO:0000256" key="4">
    <source>
        <dbReference type="ARBA" id="ARBA00023136"/>
    </source>
</evidence>
<dbReference type="InterPro" id="IPR036719">
    <property type="entry name" value="Neuro-gated_channel_TM_sf"/>
</dbReference>
<dbReference type="GO" id="GO:0016020">
    <property type="term" value="C:membrane"/>
    <property type="evidence" value="ECO:0007669"/>
    <property type="project" value="UniProtKB-SubCell"/>
</dbReference>
<dbReference type="SUPFAM" id="SSF90112">
    <property type="entry name" value="Neurotransmitter-gated ion-channel transmembrane pore"/>
    <property type="match status" value="1"/>
</dbReference>
<reference evidence="7" key="1">
    <citation type="submission" date="2021-09" db="EMBL/GenBank/DDBJ databases">
        <authorList>
            <consortium name="Pathogen Informatics"/>
        </authorList>
    </citation>
    <scope>NUCLEOTIDE SEQUENCE</scope>
</reference>
<dbReference type="InterPro" id="IPR038050">
    <property type="entry name" value="Neuro_actylchol_rec"/>
</dbReference>
<dbReference type="Proteomes" id="UP000746747">
    <property type="component" value="Unassembled WGS sequence"/>
</dbReference>
<dbReference type="Gene3D" id="2.70.170.10">
    <property type="entry name" value="Neurotransmitter-gated ion-channel ligand-binding domain"/>
    <property type="match status" value="1"/>
</dbReference>
<dbReference type="CDD" id="cd18989">
    <property type="entry name" value="LGIC_ECD_cation"/>
    <property type="match status" value="1"/>
</dbReference>
<dbReference type="InterPro" id="IPR036734">
    <property type="entry name" value="Neur_chan_lig-bd_sf"/>
</dbReference>
<comment type="subcellular location">
    <subcellularLocation>
        <location evidence="1">Membrane</location>
        <topology evidence="1">Multi-pass membrane protein</topology>
    </subcellularLocation>
</comment>
<evidence type="ECO:0000259" key="6">
    <source>
        <dbReference type="Pfam" id="PF02931"/>
    </source>
</evidence>
<feature type="transmembrane region" description="Helical" evidence="5">
    <location>
        <begin position="314"/>
        <end position="332"/>
    </location>
</feature>
<dbReference type="PRINTS" id="PR00252">
    <property type="entry name" value="NRIONCHANNEL"/>
</dbReference>
<protein>
    <recommendedName>
        <fullName evidence="6">Neurotransmitter-gated ion-channel ligand-binding domain-containing protein</fullName>
    </recommendedName>
</protein>
<evidence type="ECO:0000256" key="1">
    <source>
        <dbReference type="ARBA" id="ARBA00004141"/>
    </source>
</evidence>
<evidence type="ECO:0000313" key="8">
    <source>
        <dbReference type="Proteomes" id="UP000746747"/>
    </source>
</evidence>
<evidence type="ECO:0000256" key="2">
    <source>
        <dbReference type="ARBA" id="ARBA00022692"/>
    </source>
</evidence>
<dbReference type="SUPFAM" id="SSF63712">
    <property type="entry name" value="Nicotinic receptor ligand binding domain-like"/>
    <property type="match status" value="1"/>
</dbReference>
<organism evidence="7 8">
    <name type="scientific">Cercopithifilaria johnstoni</name>
    <dbReference type="NCBI Taxonomy" id="2874296"/>
    <lineage>
        <taxon>Eukaryota</taxon>
        <taxon>Metazoa</taxon>
        <taxon>Ecdysozoa</taxon>
        <taxon>Nematoda</taxon>
        <taxon>Chromadorea</taxon>
        <taxon>Rhabditida</taxon>
        <taxon>Spirurina</taxon>
        <taxon>Spiruromorpha</taxon>
        <taxon>Filarioidea</taxon>
        <taxon>Onchocercidae</taxon>
        <taxon>Cercopithifilaria</taxon>
    </lineage>
</organism>
<keyword evidence="2 5" id="KW-0812">Transmembrane</keyword>
<evidence type="ECO:0000256" key="3">
    <source>
        <dbReference type="ARBA" id="ARBA00022989"/>
    </source>
</evidence>
<dbReference type="PROSITE" id="PS00236">
    <property type="entry name" value="NEUROTR_ION_CHANNEL"/>
    <property type="match status" value="1"/>
</dbReference>
<dbReference type="CDD" id="cd19051">
    <property type="entry name" value="LGIC_TM_cation"/>
    <property type="match status" value="1"/>
</dbReference>
<dbReference type="InterPro" id="IPR006202">
    <property type="entry name" value="Neur_chan_lig-bd"/>
</dbReference>
<evidence type="ECO:0000256" key="5">
    <source>
        <dbReference type="RuleBase" id="RU000687"/>
    </source>
</evidence>
<keyword evidence="5" id="KW-0813">Transport</keyword>
<keyword evidence="5" id="KW-0406">Ion transport</keyword>
<feature type="transmembrane region" description="Helical" evidence="5">
    <location>
        <begin position="352"/>
        <end position="379"/>
    </location>
</feature>
<gene>
    <name evidence="7" type="ORF">CJOHNSTONI_LOCUS4599</name>
</gene>
<feature type="transmembrane region" description="Helical" evidence="5">
    <location>
        <begin position="496"/>
        <end position="518"/>
    </location>
</feature>
<keyword evidence="5" id="KW-0407">Ion channel</keyword>
<dbReference type="Gene3D" id="1.20.58.390">
    <property type="entry name" value="Neurotransmitter-gated ion-channel transmembrane domain"/>
    <property type="match status" value="1"/>
</dbReference>
<accession>A0A8J2Q3F5</accession>
<dbReference type="GO" id="GO:0004888">
    <property type="term" value="F:transmembrane signaling receptor activity"/>
    <property type="evidence" value="ECO:0007669"/>
    <property type="project" value="InterPro"/>
</dbReference>
<dbReference type="InterPro" id="IPR018000">
    <property type="entry name" value="Neurotransmitter_ion_chnl_CS"/>
</dbReference>
<dbReference type="FunFam" id="2.70.170.10:FF:000028">
    <property type="entry name" value="AcetylCholine Receptor"/>
    <property type="match status" value="1"/>
</dbReference>
<sequence>MSLEYVITHSFLQIIAVQLSYHGVLSEAWMGSKQNDIVFDKFGKPSMLANGTSSIGGENYSDYSERKAADAHTRLLNQIKTAARPFQRPVLNFHTPTEIHVRAALYQIFDLDHRNNIATISGYLHIWWIDPSLRWNASEFNNITRTFIPSKWFWKPELYLYHSIHGKILDYAPDAAAEISVNGRLRVFIPVTARALCPINVKYFPFDIQNCTFACGSWSYQYEYVSLIVDQREVLLDNFYDSQEWLLENAIIHNGTMEYVEHESFSTIYMILILRRQSFYYVFNFVFPTTLVSLIAIIGFHTPLNAISRHESKFRLGIITLLSMFVMLLLLADEMKFAPESIPGQRGSFCDVPLLAIFHMVQMVIISIATCTSSMFVYLEKYALRNQYIEAIPWWLRFLSAKRLFCCYVPKKFRIAGNEDIKRNHDVTTRFVNITECHQETAISEAVADAPPSINTQRIELLVNLMREFIQMKEKAQRRHCLPDYWKRVIRRLENISLTICLFLIITNVAMFMCHELWY</sequence>
<feature type="domain" description="Neurotransmitter-gated ion-channel ligand-binding" evidence="6">
    <location>
        <begin position="73"/>
        <end position="277"/>
    </location>
</feature>
<proteinExistence type="inferred from homology"/>